<proteinExistence type="predicted"/>
<keyword evidence="1" id="KW-0238">DNA-binding</keyword>
<evidence type="ECO:0000313" key="2">
    <source>
        <dbReference type="Proteomes" id="UP000472580"/>
    </source>
</evidence>
<dbReference type="AlphaFoldDB" id="A0A6L6YI11"/>
<comment type="caution">
    <text evidence="1">The sequence shown here is derived from an EMBL/GenBank/DDBJ whole genome shotgun (WGS) entry which is preliminary data.</text>
</comment>
<gene>
    <name evidence="1" type="ORF">E5987_04575</name>
</gene>
<dbReference type="Proteomes" id="UP000472580">
    <property type="component" value="Unassembled WGS sequence"/>
</dbReference>
<name>A0A6L6YI11_9BURK</name>
<dbReference type="RefSeq" id="WP_160334917.1">
    <property type="nucleotide sequence ID" value="NZ_CALPCR010000013.1"/>
</dbReference>
<dbReference type="GO" id="GO:0003677">
    <property type="term" value="F:DNA binding"/>
    <property type="evidence" value="ECO:0007669"/>
    <property type="project" value="UniProtKB-KW"/>
</dbReference>
<evidence type="ECO:0000313" key="1">
    <source>
        <dbReference type="EMBL" id="MVX56482.1"/>
    </source>
</evidence>
<dbReference type="InterPro" id="IPR037914">
    <property type="entry name" value="SpoVT-AbrB_sf"/>
</dbReference>
<dbReference type="Gene3D" id="2.10.260.10">
    <property type="match status" value="1"/>
</dbReference>
<organism evidence="1 2">
    <name type="scientific">Parasutterella muris</name>
    <dbReference type="NCBI Taxonomy" id="2565572"/>
    <lineage>
        <taxon>Bacteria</taxon>
        <taxon>Pseudomonadati</taxon>
        <taxon>Pseudomonadota</taxon>
        <taxon>Betaproteobacteria</taxon>
        <taxon>Burkholderiales</taxon>
        <taxon>Sutterellaceae</taxon>
        <taxon>Parasutterella</taxon>
    </lineage>
</organism>
<dbReference type="EMBL" id="WSRP01000011">
    <property type="protein sequence ID" value="MVX56482.1"/>
    <property type="molecule type" value="Genomic_DNA"/>
</dbReference>
<keyword evidence="2" id="KW-1185">Reference proteome</keyword>
<dbReference type="OrthoDB" id="9811597at2"/>
<accession>A0A6L6YI11</accession>
<reference evidence="1 2" key="1">
    <citation type="submission" date="2019-12" db="EMBL/GenBank/DDBJ databases">
        <title>Microbes associate with the intestines of laboratory mice.</title>
        <authorList>
            <person name="Navarre W."/>
            <person name="Wong E."/>
        </authorList>
    </citation>
    <scope>NUCLEOTIDE SEQUENCE [LARGE SCALE GENOMIC DNA]</scope>
    <source>
        <strain evidence="1 2">NM82_D38</strain>
    </source>
</reference>
<sequence>MSNSFSSNSVVWVDGQVTLPKHILKALGIESGRRSNVTFIVEDGQVRIVNSAEFAMSNLKKYQQDSKEAA</sequence>
<protein>
    <submittedName>
        <fullName evidence="1">AbrB/MazE/SpoVT family DNA-binding domain-containing protein</fullName>
    </submittedName>
</protein>
<dbReference type="SUPFAM" id="SSF89447">
    <property type="entry name" value="AbrB/MazE/MraZ-like"/>
    <property type="match status" value="1"/>
</dbReference>